<dbReference type="Proteomes" id="UP000823775">
    <property type="component" value="Unassembled WGS sequence"/>
</dbReference>
<comment type="caution">
    <text evidence="1">The sequence shown here is derived from an EMBL/GenBank/DDBJ whole genome shotgun (WGS) entry which is preliminary data.</text>
</comment>
<evidence type="ECO:0000313" key="2">
    <source>
        <dbReference type="Proteomes" id="UP000823775"/>
    </source>
</evidence>
<proteinExistence type="predicted"/>
<protein>
    <submittedName>
        <fullName evidence="1">Uncharacterized protein</fullName>
    </submittedName>
</protein>
<keyword evidence="2" id="KW-1185">Reference proteome</keyword>
<accession>A0ABS8UVM8</accession>
<gene>
    <name evidence="1" type="ORF">HAX54_023030</name>
</gene>
<evidence type="ECO:0000313" key="1">
    <source>
        <dbReference type="EMBL" id="MCD9638870.1"/>
    </source>
</evidence>
<organism evidence="1 2">
    <name type="scientific">Datura stramonium</name>
    <name type="common">Jimsonweed</name>
    <name type="synonym">Common thornapple</name>
    <dbReference type="NCBI Taxonomy" id="4076"/>
    <lineage>
        <taxon>Eukaryota</taxon>
        <taxon>Viridiplantae</taxon>
        <taxon>Streptophyta</taxon>
        <taxon>Embryophyta</taxon>
        <taxon>Tracheophyta</taxon>
        <taxon>Spermatophyta</taxon>
        <taxon>Magnoliopsida</taxon>
        <taxon>eudicotyledons</taxon>
        <taxon>Gunneridae</taxon>
        <taxon>Pentapetalae</taxon>
        <taxon>asterids</taxon>
        <taxon>lamiids</taxon>
        <taxon>Solanales</taxon>
        <taxon>Solanaceae</taxon>
        <taxon>Solanoideae</taxon>
        <taxon>Datureae</taxon>
        <taxon>Datura</taxon>
    </lineage>
</organism>
<dbReference type="EMBL" id="JACEIK010002787">
    <property type="protein sequence ID" value="MCD9638870.1"/>
    <property type="molecule type" value="Genomic_DNA"/>
</dbReference>
<reference evidence="1 2" key="1">
    <citation type="journal article" date="2021" name="BMC Genomics">
        <title>Datura genome reveals duplications of psychoactive alkaloid biosynthetic genes and high mutation rate following tissue culture.</title>
        <authorList>
            <person name="Rajewski A."/>
            <person name="Carter-House D."/>
            <person name="Stajich J."/>
            <person name="Litt A."/>
        </authorList>
    </citation>
    <scope>NUCLEOTIDE SEQUENCE [LARGE SCALE GENOMIC DNA]</scope>
    <source>
        <strain evidence="1">AR-01</strain>
    </source>
</reference>
<name>A0ABS8UVM8_DATST</name>
<sequence>MQKEIGTVHFEIRGHYLPRRTTTPEQSHCKGLHKAKKYHRMKVRDAEGVEEEDIDYRLRYDPRARRDKDEGDQGSAWSYVLRMSRVIEEQLQQLNIDYLELTAEASVICDGTGDSLFPSTNCPLISSFVQRRPAPVSDGTGRSLVTIHEPPVAVSHQTNDCLWLTRISPMSSSRALVFT</sequence>